<feature type="region of interest" description="Disordered" evidence="1">
    <location>
        <begin position="33"/>
        <end position="64"/>
    </location>
</feature>
<proteinExistence type="predicted"/>
<comment type="caution">
    <text evidence="2">The sequence shown here is derived from an EMBL/GenBank/DDBJ whole genome shotgun (WGS) entry which is preliminary data.</text>
</comment>
<dbReference type="Proteomes" id="UP000750711">
    <property type="component" value="Unassembled WGS sequence"/>
</dbReference>
<sequence>HWGPECTTAAWTHRPVNYHTATIPRGCHYVSSLITDDDGDNDNADDNDDNDAVEGEGAKVEEAE</sequence>
<organism evidence="2 3">
    <name type="scientific">Trichoglossum hirsutum</name>
    <dbReference type="NCBI Taxonomy" id="265104"/>
    <lineage>
        <taxon>Eukaryota</taxon>
        <taxon>Fungi</taxon>
        <taxon>Dikarya</taxon>
        <taxon>Ascomycota</taxon>
        <taxon>Pezizomycotina</taxon>
        <taxon>Geoglossomycetes</taxon>
        <taxon>Geoglossales</taxon>
        <taxon>Geoglossaceae</taxon>
        <taxon>Trichoglossum</taxon>
    </lineage>
</organism>
<feature type="non-terminal residue" evidence="2">
    <location>
        <position position="1"/>
    </location>
</feature>
<dbReference type="AlphaFoldDB" id="A0A9P8HVS8"/>
<name>A0A9P8HVS8_9PEZI</name>
<keyword evidence="3" id="KW-1185">Reference proteome</keyword>
<gene>
    <name evidence="2" type="ORF">GP486_008882</name>
</gene>
<evidence type="ECO:0000313" key="2">
    <source>
        <dbReference type="EMBL" id="KAH0536437.1"/>
    </source>
</evidence>
<evidence type="ECO:0000256" key="1">
    <source>
        <dbReference type="SAM" id="MobiDB-lite"/>
    </source>
</evidence>
<accession>A0A9P8HVS8</accession>
<reference evidence="2" key="1">
    <citation type="submission" date="2021-03" db="EMBL/GenBank/DDBJ databases">
        <title>Comparative genomics and phylogenomic investigation of the class Geoglossomycetes provide insights into ecological specialization and systematics.</title>
        <authorList>
            <person name="Melie T."/>
            <person name="Pirro S."/>
            <person name="Miller A.N."/>
            <person name="Quandt A."/>
        </authorList>
    </citation>
    <scope>NUCLEOTIDE SEQUENCE</scope>
    <source>
        <strain evidence="2">CAQ_001_2017</strain>
    </source>
</reference>
<dbReference type="EMBL" id="JAGHQM010004290">
    <property type="protein sequence ID" value="KAH0536437.1"/>
    <property type="molecule type" value="Genomic_DNA"/>
</dbReference>
<evidence type="ECO:0000313" key="3">
    <source>
        <dbReference type="Proteomes" id="UP000750711"/>
    </source>
</evidence>
<feature type="compositionally biased region" description="Acidic residues" evidence="1">
    <location>
        <begin position="35"/>
        <end position="54"/>
    </location>
</feature>
<protein>
    <submittedName>
        <fullName evidence="2">Uncharacterized protein</fullName>
    </submittedName>
</protein>